<evidence type="ECO:0000313" key="2">
    <source>
        <dbReference type="Ensembl" id="ENSCATP00000042711.1"/>
    </source>
</evidence>
<dbReference type="CDD" id="cd06257">
    <property type="entry name" value="DnaJ"/>
    <property type="match status" value="1"/>
</dbReference>
<dbReference type="SUPFAM" id="SSF46565">
    <property type="entry name" value="Chaperone J-domain"/>
    <property type="match status" value="1"/>
</dbReference>
<sequence>MACNVPNQRQRTLSTTGEALYEILGLRKGASNEEIKKTYRSPANNIRQVPQKQQVASTESPPSTSCRGSALFSHHQSGTPVSHLETPLDRGH</sequence>
<dbReference type="InterPro" id="IPR036869">
    <property type="entry name" value="J_dom_sf"/>
</dbReference>
<feature type="region of interest" description="Disordered" evidence="1">
    <location>
        <begin position="41"/>
        <end position="92"/>
    </location>
</feature>
<proteinExistence type="predicted"/>
<accession>A0A2K5NZB9</accession>
<protein>
    <submittedName>
        <fullName evidence="2">DnaJ heat shock protein family (Hsp40) member C5 beta</fullName>
    </submittedName>
</protein>
<evidence type="ECO:0000256" key="1">
    <source>
        <dbReference type="SAM" id="MobiDB-lite"/>
    </source>
</evidence>
<gene>
    <name evidence="2" type="primary">DNAJC5B</name>
</gene>
<name>A0A2K5NZB9_CERAT</name>
<dbReference type="Gene3D" id="1.10.287.110">
    <property type="entry name" value="DnaJ domain"/>
    <property type="match status" value="1"/>
</dbReference>
<organism evidence="2 3">
    <name type="scientific">Cercocebus atys</name>
    <name type="common">Sooty mangabey</name>
    <name type="synonym">Cercocebus torquatus atys</name>
    <dbReference type="NCBI Taxonomy" id="9531"/>
    <lineage>
        <taxon>Eukaryota</taxon>
        <taxon>Metazoa</taxon>
        <taxon>Chordata</taxon>
        <taxon>Craniata</taxon>
        <taxon>Vertebrata</taxon>
        <taxon>Euteleostomi</taxon>
        <taxon>Mammalia</taxon>
        <taxon>Eutheria</taxon>
        <taxon>Euarchontoglires</taxon>
        <taxon>Primates</taxon>
        <taxon>Haplorrhini</taxon>
        <taxon>Catarrhini</taxon>
        <taxon>Cercopithecidae</taxon>
        <taxon>Cercopithecinae</taxon>
        <taxon>Cercocebus</taxon>
    </lineage>
</organism>
<dbReference type="InterPro" id="IPR001623">
    <property type="entry name" value="DnaJ_domain"/>
</dbReference>
<dbReference type="GeneTree" id="ENSGT00940000159294"/>
<reference evidence="2" key="1">
    <citation type="submission" date="2025-08" db="UniProtKB">
        <authorList>
            <consortium name="Ensembl"/>
        </authorList>
    </citation>
    <scope>IDENTIFICATION</scope>
</reference>
<evidence type="ECO:0000313" key="3">
    <source>
        <dbReference type="Proteomes" id="UP000233060"/>
    </source>
</evidence>
<reference evidence="2" key="2">
    <citation type="submission" date="2025-09" db="UniProtKB">
        <authorList>
            <consortium name="Ensembl"/>
        </authorList>
    </citation>
    <scope>IDENTIFICATION</scope>
</reference>
<feature type="compositionally biased region" description="Polar residues" evidence="1">
    <location>
        <begin position="41"/>
        <end position="67"/>
    </location>
</feature>
<dbReference type="Ensembl" id="ENSCATT00000067146.1">
    <property type="protein sequence ID" value="ENSCATP00000042711.1"/>
    <property type="gene ID" value="ENSCATG00000043949.1"/>
</dbReference>
<dbReference type="AlphaFoldDB" id="A0A2K5NZB9"/>
<keyword evidence="3" id="KW-1185">Reference proteome</keyword>
<dbReference type="Proteomes" id="UP000233060">
    <property type="component" value="Unassembled WGS sequence"/>
</dbReference>